<dbReference type="PROSITE" id="PS50977">
    <property type="entry name" value="HTH_TETR_2"/>
    <property type="match status" value="1"/>
</dbReference>
<dbReference type="PRINTS" id="PR00455">
    <property type="entry name" value="HTHTETR"/>
</dbReference>
<reference evidence="6 7" key="1">
    <citation type="submission" date="2021-03" db="EMBL/GenBank/DDBJ databases">
        <title>Sequencing the genomes of 1000 actinobacteria strains.</title>
        <authorList>
            <person name="Klenk H.-P."/>
        </authorList>
    </citation>
    <scope>NUCLEOTIDE SEQUENCE [LARGE SCALE GENOMIC DNA]</scope>
    <source>
        <strain evidence="6 7">DSM 45256</strain>
    </source>
</reference>
<dbReference type="PANTHER" id="PTHR30055:SF238">
    <property type="entry name" value="MYCOFACTOCIN BIOSYNTHESIS TRANSCRIPTIONAL REGULATOR MFTR-RELATED"/>
    <property type="match status" value="1"/>
</dbReference>
<accession>A0ABS4VVK3</accession>
<dbReference type="Gene3D" id="1.10.357.10">
    <property type="entry name" value="Tetracycline Repressor, domain 2"/>
    <property type="match status" value="1"/>
</dbReference>
<evidence type="ECO:0000256" key="2">
    <source>
        <dbReference type="ARBA" id="ARBA00023125"/>
    </source>
</evidence>
<dbReference type="Gene3D" id="1.10.10.60">
    <property type="entry name" value="Homeodomain-like"/>
    <property type="match status" value="1"/>
</dbReference>
<dbReference type="InterPro" id="IPR001647">
    <property type="entry name" value="HTH_TetR"/>
</dbReference>
<feature type="domain" description="HTH tetR-type" evidence="5">
    <location>
        <begin position="16"/>
        <end position="76"/>
    </location>
</feature>
<dbReference type="SUPFAM" id="SSF46689">
    <property type="entry name" value="Homeodomain-like"/>
    <property type="match status" value="1"/>
</dbReference>
<keyword evidence="2 4" id="KW-0238">DNA-binding</keyword>
<dbReference type="EMBL" id="JAGINU010000001">
    <property type="protein sequence ID" value="MBP2367941.1"/>
    <property type="molecule type" value="Genomic_DNA"/>
</dbReference>
<evidence type="ECO:0000259" key="5">
    <source>
        <dbReference type="PROSITE" id="PS50977"/>
    </source>
</evidence>
<dbReference type="PROSITE" id="PS01081">
    <property type="entry name" value="HTH_TETR_1"/>
    <property type="match status" value="1"/>
</dbReference>
<dbReference type="InterPro" id="IPR023772">
    <property type="entry name" value="DNA-bd_HTH_TetR-type_CS"/>
</dbReference>
<evidence type="ECO:0000313" key="6">
    <source>
        <dbReference type="EMBL" id="MBP2367941.1"/>
    </source>
</evidence>
<dbReference type="InterPro" id="IPR041347">
    <property type="entry name" value="MftR_C"/>
</dbReference>
<dbReference type="Proteomes" id="UP001519295">
    <property type="component" value="Unassembled WGS sequence"/>
</dbReference>
<feature type="DNA-binding region" description="H-T-H motif" evidence="4">
    <location>
        <begin position="39"/>
        <end position="58"/>
    </location>
</feature>
<organism evidence="6 7">
    <name type="scientific">Pseudonocardia parietis</name>
    <dbReference type="NCBI Taxonomy" id="570936"/>
    <lineage>
        <taxon>Bacteria</taxon>
        <taxon>Bacillati</taxon>
        <taxon>Actinomycetota</taxon>
        <taxon>Actinomycetes</taxon>
        <taxon>Pseudonocardiales</taxon>
        <taxon>Pseudonocardiaceae</taxon>
        <taxon>Pseudonocardia</taxon>
    </lineage>
</organism>
<dbReference type="Pfam" id="PF17754">
    <property type="entry name" value="TetR_C_14"/>
    <property type="match status" value="1"/>
</dbReference>
<evidence type="ECO:0000256" key="4">
    <source>
        <dbReference type="PROSITE-ProRule" id="PRU00335"/>
    </source>
</evidence>
<evidence type="ECO:0000256" key="3">
    <source>
        <dbReference type="ARBA" id="ARBA00023163"/>
    </source>
</evidence>
<protein>
    <submittedName>
        <fullName evidence="6">AcrR family transcriptional regulator</fullName>
    </submittedName>
</protein>
<dbReference type="Pfam" id="PF00440">
    <property type="entry name" value="TetR_N"/>
    <property type="match status" value="1"/>
</dbReference>
<comment type="caution">
    <text evidence="6">The sequence shown here is derived from an EMBL/GenBank/DDBJ whole genome shotgun (WGS) entry which is preliminary data.</text>
</comment>
<dbReference type="InterPro" id="IPR050109">
    <property type="entry name" value="HTH-type_TetR-like_transc_reg"/>
</dbReference>
<keyword evidence="3" id="KW-0804">Transcription</keyword>
<evidence type="ECO:0000256" key="1">
    <source>
        <dbReference type="ARBA" id="ARBA00023015"/>
    </source>
</evidence>
<dbReference type="RefSeq" id="WP_210028144.1">
    <property type="nucleotide sequence ID" value="NZ_JAGINU010000001.1"/>
</dbReference>
<name>A0ABS4VVK3_9PSEU</name>
<dbReference type="InterPro" id="IPR009057">
    <property type="entry name" value="Homeodomain-like_sf"/>
</dbReference>
<gene>
    <name evidence="6" type="ORF">JOF36_003637</name>
</gene>
<keyword evidence="7" id="KW-1185">Reference proteome</keyword>
<sequence length="209" mass="22123">MADQAHPPGRRERKKAATRAALAAAALQLCSEHGVDQVTIEQIADAADVAPRTFFNYFTSKEEAVVAANAVTAEILVGAFTERPADEPVTESLRLALHAVVTDPGYLDRFMRLRALRTHPAVVAHHMAAFAAQERELAAAVVARTGTDPASDLFPTLAAAAAVTGLRVAVQHWLGDHGTDPRGRELTDLVDEAMSVFDAGLRAGTGVPA</sequence>
<dbReference type="PANTHER" id="PTHR30055">
    <property type="entry name" value="HTH-TYPE TRANSCRIPTIONAL REGULATOR RUTR"/>
    <property type="match status" value="1"/>
</dbReference>
<evidence type="ECO:0000313" key="7">
    <source>
        <dbReference type="Proteomes" id="UP001519295"/>
    </source>
</evidence>
<proteinExistence type="predicted"/>
<keyword evidence="1" id="KW-0805">Transcription regulation</keyword>